<evidence type="ECO:0000256" key="4">
    <source>
        <dbReference type="ARBA" id="ARBA00023136"/>
    </source>
</evidence>
<comment type="similarity">
    <text evidence="5">Belongs to the SAT4 family.</text>
</comment>
<feature type="compositionally biased region" description="Polar residues" evidence="6">
    <location>
        <begin position="366"/>
        <end position="394"/>
    </location>
</feature>
<feature type="transmembrane region" description="Helical" evidence="7">
    <location>
        <begin position="101"/>
        <end position="123"/>
    </location>
</feature>
<dbReference type="PANTHER" id="PTHR33048:SF42">
    <property type="entry name" value="INTEGRAL MEMBRANE PROTEIN"/>
    <property type="match status" value="1"/>
</dbReference>
<dbReference type="InterPro" id="IPR049326">
    <property type="entry name" value="Rhodopsin_dom_fungi"/>
</dbReference>
<feature type="transmembrane region" description="Helical" evidence="7">
    <location>
        <begin position="144"/>
        <end position="166"/>
    </location>
</feature>
<dbReference type="PANTHER" id="PTHR33048">
    <property type="entry name" value="PTH11-LIKE INTEGRAL MEMBRANE PROTEIN (AFU_ORTHOLOGUE AFUA_5G11245)"/>
    <property type="match status" value="1"/>
</dbReference>
<comment type="subcellular location">
    <subcellularLocation>
        <location evidence="1">Membrane</location>
        <topology evidence="1">Multi-pass membrane protein</topology>
    </subcellularLocation>
</comment>
<sequence>MFILPRNQIQGLPTGDNLSPSQRHDSYAVKILATCWTVEVLSGIMLALRIYCKHKRSRKLWWDDYILITAWTFQTVDIPLITVKVVRFGEGQHVWNVDRAFLTTLALSGNVSGTLSIIAAMLSKTSFGVTLLRLCSPDSRSMSYTIWFLLITMNIFLGLSAIFIWAQCTPVAKNWRPQLEGWCWDVGVNAKYGLFSGVYSAFVDFALSFLPTYLIWNLQMELKEKIGVVVAMSMGVFAGLGAIAKVLQLHNLSSGDFTYYESELVIWGTVESAVTIMAASVPFLRVLIVDHKSSLGSQVEIDSSRLTTSSWSDLQSSSAGAERSPGAPGGSRGTRTKPRTARRIDSRHLTLIPQAKEKGRNKAKSATKTVSTPGRGQPSNIFSDSIGTQSLFPQ</sequence>
<reference evidence="9" key="1">
    <citation type="journal article" date="2023" name="Mol. Phylogenet. Evol.">
        <title>Genome-scale phylogeny and comparative genomics of the fungal order Sordariales.</title>
        <authorList>
            <person name="Hensen N."/>
            <person name="Bonometti L."/>
            <person name="Westerberg I."/>
            <person name="Brannstrom I.O."/>
            <person name="Guillou S."/>
            <person name="Cros-Aarteil S."/>
            <person name="Calhoun S."/>
            <person name="Haridas S."/>
            <person name="Kuo A."/>
            <person name="Mondo S."/>
            <person name="Pangilinan J."/>
            <person name="Riley R."/>
            <person name="LaButti K."/>
            <person name="Andreopoulos B."/>
            <person name="Lipzen A."/>
            <person name="Chen C."/>
            <person name="Yan M."/>
            <person name="Daum C."/>
            <person name="Ng V."/>
            <person name="Clum A."/>
            <person name="Steindorff A."/>
            <person name="Ohm R.A."/>
            <person name="Martin F."/>
            <person name="Silar P."/>
            <person name="Natvig D.O."/>
            <person name="Lalanne C."/>
            <person name="Gautier V."/>
            <person name="Ament-Velasquez S.L."/>
            <person name="Kruys A."/>
            <person name="Hutchinson M.I."/>
            <person name="Powell A.J."/>
            <person name="Barry K."/>
            <person name="Miller A.N."/>
            <person name="Grigoriev I.V."/>
            <person name="Debuchy R."/>
            <person name="Gladieux P."/>
            <person name="Hiltunen Thoren M."/>
            <person name="Johannesson H."/>
        </authorList>
    </citation>
    <scope>NUCLEOTIDE SEQUENCE</scope>
    <source>
        <strain evidence="9">PSN293</strain>
    </source>
</reference>
<dbReference type="Pfam" id="PF20684">
    <property type="entry name" value="Fung_rhodopsin"/>
    <property type="match status" value="1"/>
</dbReference>
<dbReference type="EMBL" id="MU858279">
    <property type="protein sequence ID" value="KAK4207690.1"/>
    <property type="molecule type" value="Genomic_DNA"/>
</dbReference>
<dbReference type="Proteomes" id="UP001301769">
    <property type="component" value="Unassembled WGS sequence"/>
</dbReference>
<keyword evidence="4 7" id="KW-0472">Membrane</keyword>
<evidence type="ECO:0000256" key="7">
    <source>
        <dbReference type="SAM" id="Phobius"/>
    </source>
</evidence>
<gene>
    <name evidence="9" type="ORF">QBC37DRAFT_476380</name>
</gene>
<feature type="domain" description="Rhodopsin" evidence="8">
    <location>
        <begin position="48"/>
        <end position="288"/>
    </location>
</feature>
<evidence type="ECO:0000256" key="5">
    <source>
        <dbReference type="ARBA" id="ARBA00038359"/>
    </source>
</evidence>
<feature type="transmembrane region" description="Helical" evidence="7">
    <location>
        <begin position="226"/>
        <end position="244"/>
    </location>
</feature>
<evidence type="ECO:0000256" key="6">
    <source>
        <dbReference type="SAM" id="MobiDB-lite"/>
    </source>
</evidence>
<feature type="transmembrane region" description="Helical" evidence="7">
    <location>
        <begin position="27"/>
        <end position="48"/>
    </location>
</feature>
<keyword evidence="2 7" id="KW-0812">Transmembrane</keyword>
<name>A0AAN6XW47_9PEZI</name>
<dbReference type="InterPro" id="IPR052337">
    <property type="entry name" value="SAT4-like"/>
</dbReference>
<evidence type="ECO:0000313" key="9">
    <source>
        <dbReference type="EMBL" id="KAK4207690.1"/>
    </source>
</evidence>
<comment type="caution">
    <text evidence="9">The sequence shown here is derived from an EMBL/GenBank/DDBJ whole genome shotgun (WGS) entry which is preliminary data.</text>
</comment>
<proteinExistence type="inferred from homology"/>
<dbReference type="GO" id="GO:0016020">
    <property type="term" value="C:membrane"/>
    <property type="evidence" value="ECO:0007669"/>
    <property type="project" value="UniProtKB-SubCell"/>
</dbReference>
<reference evidence="9" key="2">
    <citation type="submission" date="2023-05" db="EMBL/GenBank/DDBJ databases">
        <authorList>
            <consortium name="Lawrence Berkeley National Laboratory"/>
            <person name="Steindorff A."/>
            <person name="Hensen N."/>
            <person name="Bonometti L."/>
            <person name="Westerberg I."/>
            <person name="Brannstrom I.O."/>
            <person name="Guillou S."/>
            <person name="Cros-Aarteil S."/>
            <person name="Calhoun S."/>
            <person name="Haridas S."/>
            <person name="Kuo A."/>
            <person name="Mondo S."/>
            <person name="Pangilinan J."/>
            <person name="Riley R."/>
            <person name="Labutti K."/>
            <person name="Andreopoulos B."/>
            <person name="Lipzen A."/>
            <person name="Chen C."/>
            <person name="Yanf M."/>
            <person name="Daum C."/>
            <person name="Ng V."/>
            <person name="Clum A."/>
            <person name="Ohm R."/>
            <person name="Martin F."/>
            <person name="Silar P."/>
            <person name="Natvig D."/>
            <person name="Lalanne C."/>
            <person name="Gautier V."/>
            <person name="Ament-Velasquez S.L."/>
            <person name="Kruys A."/>
            <person name="Hutchinson M.I."/>
            <person name="Powell A.J."/>
            <person name="Barry K."/>
            <person name="Miller A.N."/>
            <person name="Grigoriev I.V."/>
            <person name="Debuchy R."/>
            <person name="Gladieux P."/>
            <person name="Thoren M.H."/>
            <person name="Johannesson H."/>
        </authorList>
    </citation>
    <scope>NUCLEOTIDE SEQUENCE</scope>
    <source>
        <strain evidence="9">PSN293</strain>
    </source>
</reference>
<dbReference type="AlphaFoldDB" id="A0AAN6XW47"/>
<organism evidence="9 10">
    <name type="scientific">Rhypophila decipiens</name>
    <dbReference type="NCBI Taxonomy" id="261697"/>
    <lineage>
        <taxon>Eukaryota</taxon>
        <taxon>Fungi</taxon>
        <taxon>Dikarya</taxon>
        <taxon>Ascomycota</taxon>
        <taxon>Pezizomycotina</taxon>
        <taxon>Sordariomycetes</taxon>
        <taxon>Sordariomycetidae</taxon>
        <taxon>Sordariales</taxon>
        <taxon>Naviculisporaceae</taxon>
        <taxon>Rhypophila</taxon>
    </lineage>
</organism>
<feature type="transmembrane region" description="Helical" evidence="7">
    <location>
        <begin position="264"/>
        <end position="288"/>
    </location>
</feature>
<feature type="region of interest" description="Disordered" evidence="6">
    <location>
        <begin position="312"/>
        <end position="394"/>
    </location>
</feature>
<feature type="transmembrane region" description="Helical" evidence="7">
    <location>
        <begin position="60"/>
        <end position="81"/>
    </location>
</feature>
<evidence type="ECO:0000313" key="10">
    <source>
        <dbReference type="Proteomes" id="UP001301769"/>
    </source>
</evidence>
<evidence type="ECO:0000256" key="2">
    <source>
        <dbReference type="ARBA" id="ARBA00022692"/>
    </source>
</evidence>
<accession>A0AAN6XW47</accession>
<evidence type="ECO:0000256" key="3">
    <source>
        <dbReference type="ARBA" id="ARBA00022989"/>
    </source>
</evidence>
<evidence type="ECO:0000259" key="8">
    <source>
        <dbReference type="Pfam" id="PF20684"/>
    </source>
</evidence>
<feature type="transmembrane region" description="Helical" evidence="7">
    <location>
        <begin position="192"/>
        <end position="214"/>
    </location>
</feature>
<keyword evidence="10" id="KW-1185">Reference proteome</keyword>
<protein>
    <recommendedName>
        <fullName evidence="8">Rhodopsin domain-containing protein</fullName>
    </recommendedName>
</protein>
<keyword evidence="3 7" id="KW-1133">Transmembrane helix</keyword>
<evidence type="ECO:0000256" key="1">
    <source>
        <dbReference type="ARBA" id="ARBA00004141"/>
    </source>
</evidence>